<feature type="domain" description="Endonuclease/exonuclease/phosphatase" evidence="2">
    <location>
        <begin position="482"/>
        <end position="585"/>
    </location>
</feature>
<dbReference type="EMBL" id="NMPR01000012">
    <property type="protein sequence ID" value="KAA8635481.1"/>
    <property type="molecule type" value="Genomic_DNA"/>
</dbReference>
<dbReference type="AlphaFoldDB" id="A0A8S9A3H0"/>
<gene>
    <name evidence="3" type="ORF">SMACR_00575</name>
</gene>
<proteinExistence type="predicted"/>
<dbReference type="Proteomes" id="UP000433876">
    <property type="component" value="Unassembled WGS sequence"/>
</dbReference>
<feature type="compositionally biased region" description="Basic and acidic residues" evidence="1">
    <location>
        <begin position="210"/>
        <end position="221"/>
    </location>
</feature>
<evidence type="ECO:0000313" key="3">
    <source>
        <dbReference type="EMBL" id="KAA8635481.1"/>
    </source>
</evidence>
<evidence type="ECO:0000313" key="4">
    <source>
        <dbReference type="Proteomes" id="UP000433876"/>
    </source>
</evidence>
<dbReference type="Pfam" id="PF14529">
    <property type="entry name" value="Exo_endo_phos_2"/>
    <property type="match status" value="1"/>
</dbReference>
<feature type="region of interest" description="Disordered" evidence="1">
    <location>
        <begin position="304"/>
        <end position="339"/>
    </location>
</feature>
<reference evidence="3 4" key="1">
    <citation type="submission" date="2017-07" db="EMBL/GenBank/DDBJ databases">
        <title>Genome sequence of the Sordaria macrospora wild type strain R19027.</title>
        <authorList>
            <person name="Nowrousian M."/>
            <person name="Teichert I."/>
            <person name="Kueck U."/>
        </authorList>
    </citation>
    <scope>NUCLEOTIDE SEQUENCE [LARGE SCALE GENOMIC DNA]</scope>
    <source>
        <strain evidence="3 4">R19027</strain>
        <tissue evidence="3">Mycelium</tissue>
    </source>
</reference>
<dbReference type="VEuPathDB" id="FungiDB:SMAC_00575"/>
<sequence>MGTQEFVPLRAERCLTVKLNDKPPSADQERRTASDIVKVINQKFPKADAKAVTKLRLSGDYVITFGEERRKWCLQNQVWVTHTFHKDAKVAFRTVSVIARGLPWALIDNLEPEELAKELSVANKIDIVRAKAFRRKHGSERGSLLLEVPTADDGGRLTSDPLLWMGNAFYCEPFERDAIPQQGYNCWEYGHLRSYYPKEKEARCPRCAEKRHPDRTMKDAEANSPSNQQPDLVKCLPCNRKRHYAFSRNCPLVKAALGRSSTAFMERPRVFAQRAEPVTIDETLAPSQPEATQPAVEGIQQQLLQQTQTAATYEPTRDVPPATPSRSQPTPADEDSDLDLPDADLAILESEWQEDEPTTTPEEYCPVFRSMNLRILYWNVAKSYNRMKIALEMEDRYDITAIQEPGRSTATGGIPNTRASRYWALDSANQGRAALYVSKRFAINRWDYKQGEDWVMVRLGEGEKEIRRWSVYSPIWDSGPEREWHTPLREIASRPMGRDVVVKDMNLHHPIWDIHGRQSRGSQVLLSLAASHRLVLATPRGEPTRLGNETRRERSSTIDHAWIAETLYATHQTVEDGALTGLDHQAQSVLIRSEITEEPKDIEEGYSWALMDARKVKELADGYITVPAVITTVAELETATKRLMEELTSIADEAVPKRK</sequence>
<dbReference type="Gene3D" id="3.60.10.10">
    <property type="entry name" value="Endonuclease/exonuclease/phosphatase"/>
    <property type="match status" value="1"/>
</dbReference>
<name>A0A8S9A3H0_SORMA</name>
<evidence type="ECO:0000256" key="1">
    <source>
        <dbReference type="SAM" id="MobiDB-lite"/>
    </source>
</evidence>
<accession>A0A8S9A3H0</accession>
<organism evidence="3 4">
    <name type="scientific">Sordaria macrospora</name>
    <dbReference type="NCBI Taxonomy" id="5147"/>
    <lineage>
        <taxon>Eukaryota</taxon>
        <taxon>Fungi</taxon>
        <taxon>Dikarya</taxon>
        <taxon>Ascomycota</taxon>
        <taxon>Pezizomycotina</taxon>
        <taxon>Sordariomycetes</taxon>
        <taxon>Sordariomycetidae</taxon>
        <taxon>Sordariales</taxon>
        <taxon>Sordariaceae</taxon>
        <taxon>Sordaria</taxon>
    </lineage>
</organism>
<feature type="region of interest" description="Disordered" evidence="1">
    <location>
        <begin position="210"/>
        <end position="229"/>
    </location>
</feature>
<dbReference type="InterPro" id="IPR005135">
    <property type="entry name" value="Endo/exonuclease/phosphatase"/>
</dbReference>
<evidence type="ECO:0000259" key="2">
    <source>
        <dbReference type="Pfam" id="PF14529"/>
    </source>
</evidence>
<protein>
    <recommendedName>
        <fullName evidence="2">Endonuclease/exonuclease/phosphatase domain-containing protein</fullName>
    </recommendedName>
</protein>
<comment type="caution">
    <text evidence="3">The sequence shown here is derived from an EMBL/GenBank/DDBJ whole genome shotgun (WGS) entry which is preliminary data.</text>
</comment>
<dbReference type="InterPro" id="IPR036691">
    <property type="entry name" value="Endo/exonu/phosph_ase_sf"/>
</dbReference>
<dbReference type="SUPFAM" id="SSF56219">
    <property type="entry name" value="DNase I-like"/>
    <property type="match status" value="1"/>
</dbReference>
<dbReference type="GO" id="GO:0003824">
    <property type="term" value="F:catalytic activity"/>
    <property type="evidence" value="ECO:0007669"/>
    <property type="project" value="InterPro"/>
</dbReference>